<evidence type="ECO:0000256" key="8">
    <source>
        <dbReference type="ARBA" id="ARBA00022801"/>
    </source>
</evidence>
<organism evidence="17 18">
    <name type="scientific">Salix brachista</name>
    <dbReference type="NCBI Taxonomy" id="2182728"/>
    <lineage>
        <taxon>Eukaryota</taxon>
        <taxon>Viridiplantae</taxon>
        <taxon>Streptophyta</taxon>
        <taxon>Embryophyta</taxon>
        <taxon>Tracheophyta</taxon>
        <taxon>Spermatophyta</taxon>
        <taxon>Magnoliopsida</taxon>
        <taxon>eudicotyledons</taxon>
        <taxon>Gunneridae</taxon>
        <taxon>Pentapetalae</taxon>
        <taxon>rosids</taxon>
        <taxon>fabids</taxon>
        <taxon>Malpighiales</taxon>
        <taxon>Salicaceae</taxon>
        <taxon>Saliceae</taxon>
        <taxon>Salix</taxon>
    </lineage>
</organism>
<dbReference type="PROSITE" id="PS00503">
    <property type="entry name" value="PECTINESTERASE_2"/>
    <property type="match status" value="1"/>
</dbReference>
<dbReference type="Proteomes" id="UP000326939">
    <property type="component" value="Chromosome 16"/>
</dbReference>
<protein>
    <recommendedName>
        <fullName evidence="4 15">Pectinesterase</fullName>
        <ecNumber evidence="4 15">3.1.1.11</ecNumber>
    </recommendedName>
</protein>
<keyword evidence="8 15" id="KW-0378">Hydrolase</keyword>
<evidence type="ECO:0000259" key="16">
    <source>
        <dbReference type="Pfam" id="PF01095"/>
    </source>
</evidence>
<sequence>MSLRNISFTLSVALLAMMASTVFIGRNLSLSHHLVELGLATFSSPIIATFIPYSVQVHHRRHNKHHSHGKIVNICEDFPPDFPPPDTNTTAIICVDQNGCCNFTKIQSAVDSVMNFSQKRTIIWINSGIYYEKVTVQKYKQNITFQGQGYTSTAIVWNDTAKSSNGTFYSGSVQVFSNNFIAKNISFMNVAPIPSPGDVGAQAVAIRIAGDQAFFLGCGFFGAQDTLHDDRGRHYFKDCYIQGSIDFIFGNARSLYENCQLISMANPVAPGAKGINGAVTAHGRSSKDENTGFAFVNCTLGGTGRIWLGRAWRPYSTVVFAYTSMTDIVAPEGWNDFNDPTRDQTVFYGEYNCSGAGANTTTRAPYAQKLNDTQASLFLNVSFIDGDQWLQSSI</sequence>
<gene>
    <name evidence="17" type="ORF">DKX38_023447</name>
</gene>
<accession>A0A5N5JIY1</accession>
<dbReference type="PANTHER" id="PTHR31321:SF33">
    <property type="entry name" value="PECTINESTERASE 8-RELATED"/>
    <property type="match status" value="1"/>
</dbReference>
<dbReference type="GO" id="GO:0042545">
    <property type="term" value="P:cell wall modification"/>
    <property type="evidence" value="ECO:0007669"/>
    <property type="project" value="UniProtKB-UniRule"/>
</dbReference>
<comment type="caution">
    <text evidence="17">The sequence shown here is derived from an EMBL/GenBank/DDBJ whole genome shotgun (WGS) entry which is preliminary data.</text>
</comment>
<evidence type="ECO:0000256" key="5">
    <source>
        <dbReference type="ARBA" id="ARBA00022512"/>
    </source>
</evidence>
<dbReference type="GO" id="GO:0045490">
    <property type="term" value="P:pectin catabolic process"/>
    <property type="evidence" value="ECO:0007669"/>
    <property type="project" value="UniProtKB-UniRule"/>
</dbReference>
<dbReference type="GO" id="GO:0030599">
    <property type="term" value="F:pectinesterase activity"/>
    <property type="evidence" value="ECO:0007669"/>
    <property type="project" value="UniProtKB-UniRule"/>
</dbReference>
<keyword evidence="10" id="KW-0325">Glycoprotein</keyword>
<evidence type="ECO:0000256" key="11">
    <source>
        <dbReference type="ARBA" id="ARBA00023316"/>
    </source>
</evidence>
<evidence type="ECO:0000313" key="17">
    <source>
        <dbReference type="EMBL" id="KAB5519128.1"/>
    </source>
</evidence>
<keyword evidence="5" id="KW-0134">Cell wall</keyword>
<dbReference type="FunFam" id="2.160.20.10:FF:000033">
    <property type="entry name" value="Pectinesterase"/>
    <property type="match status" value="1"/>
</dbReference>
<evidence type="ECO:0000256" key="15">
    <source>
        <dbReference type="RuleBase" id="RU000589"/>
    </source>
</evidence>
<dbReference type="Gene3D" id="2.160.20.10">
    <property type="entry name" value="Single-stranded right-handed beta-helix, Pectin lyase-like"/>
    <property type="match status" value="1"/>
</dbReference>
<comment type="function">
    <text evidence="13">Acts in the modification of cell walls via demethylesterification of cell wall pectin.</text>
</comment>
<dbReference type="EC" id="3.1.1.11" evidence="4 15"/>
<keyword evidence="18" id="KW-1185">Reference proteome</keyword>
<evidence type="ECO:0000256" key="3">
    <source>
        <dbReference type="ARBA" id="ARBA00008891"/>
    </source>
</evidence>
<comment type="pathway">
    <text evidence="2 15">Glycan metabolism; pectin degradation; 2-dehydro-3-deoxy-D-gluconate from pectin: step 1/5.</text>
</comment>
<comment type="catalytic activity">
    <reaction evidence="12 15">
        <text>[(1-&gt;4)-alpha-D-galacturonosyl methyl ester](n) + n H2O = [(1-&gt;4)-alpha-D-galacturonosyl](n) + n methanol + n H(+)</text>
        <dbReference type="Rhea" id="RHEA:22380"/>
        <dbReference type="Rhea" id="RHEA-COMP:14570"/>
        <dbReference type="Rhea" id="RHEA-COMP:14573"/>
        <dbReference type="ChEBI" id="CHEBI:15377"/>
        <dbReference type="ChEBI" id="CHEBI:15378"/>
        <dbReference type="ChEBI" id="CHEBI:17790"/>
        <dbReference type="ChEBI" id="CHEBI:140522"/>
        <dbReference type="ChEBI" id="CHEBI:140523"/>
        <dbReference type="EC" id="3.1.1.11"/>
    </reaction>
</comment>
<feature type="domain" description="Pectinesterase catalytic" evidence="16">
    <location>
        <begin position="93"/>
        <end position="387"/>
    </location>
</feature>
<evidence type="ECO:0000256" key="6">
    <source>
        <dbReference type="ARBA" id="ARBA00022525"/>
    </source>
</evidence>
<dbReference type="Pfam" id="PF01095">
    <property type="entry name" value="Pectinesterase"/>
    <property type="match status" value="1"/>
</dbReference>
<evidence type="ECO:0000256" key="9">
    <source>
        <dbReference type="ARBA" id="ARBA00023085"/>
    </source>
</evidence>
<dbReference type="SUPFAM" id="SSF51126">
    <property type="entry name" value="Pectin lyase-like"/>
    <property type="match status" value="1"/>
</dbReference>
<evidence type="ECO:0000313" key="18">
    <source>
        <dbReference type="Proteomes" id="UP000326939"/>
    </source>
</evidence>
<evidence type="ECO:0000256" key="14">
    <source>
        <dbReference type="PROSITE-ProRule" id="PRU10040"/>
    </source>
</evidence>
<dbReference type="InterPro" id="IPR011050">
    <property type="entry name" value="Pectin_lyase_fold/virulence"/>
</dbReference>
<keyword evidence="9 15" id="KW-0063">Aspartyl esterase</keyword>
<keyword evidence="11" id="KW-0961">Cell wall biogenesis/degradation</keyword>
<evidence type="ECO:0000256" key="12">
    <source>
        <dbReference type="ARBA" id="ARBA00047928"/>
    </source>
</evidence>
<evidence type="ECO:0000256" key="10">
    <source>
        <dbReference type="ARBA" id="ARBA00023180"/>
    </source>
</evidence>
<dbReference type="PANTHER" id="PTHR31321">
    <property type="entry name" value="ACYL-COA THIOESTER HYDROLASE YBHC-RELATED"/>
    <property type="match status" value="1"/>
</dbReference>
<feature type="active site" evidence="14">
    <location>
        <position position="246"/>
    </location>
</feature>
<dbReference type="InterPro" id="IPR033131">
    <property type="entry name" value="Pectinesterase_Asp_AS"/>
</dbReference>
<keyword evidence="7" id="KW-0732">Signal</keyword>
<proteinExistence type="inferred from homology"/>
<dbReference type="InterPro" id="IPR012334">
    <property type="entry name" value="Pectin_lyas_fold"/>
</dbReference>
<dbReference type="AlphaFoldDB" id="A0A5N5JIY1"/>
<keyword evidence="6" id="KW-0964">Secreted</keyword>
<evidence type="ECO:0000256" key="4">
    <source>
        <dbReference type="ARBA" id="ARBA00013229"/>
    </source>
</evidence>
<comment type="subcellular location">
    <subcellularLocation>
        <location evidence="1">Secreted</location>
        <location evidence="1">Cell wall</location>
    </subcellularLocation>
</comment>
<reference evidence="18" key="1">
    <citation type="journal article" date="2019" name="Gigascience">
        <title>De novo genome assembly of the endangered Acer yangbiense, a plant species with extremely small populations endemic to Yunnan Province, China.</title>
        <authorList>
            <person name="Yang J."/>
            <person name="Wariss H.M."/>
            <person name="Tao L."/>
            <person name="Zhang R."/>
            <person name="Yun Q."/>
            <person name="Hollingsworth P."/>
            <person name="Dao Z."/>
            <person name="Luo G."/>
            <person name="Guo H."/>
            <person name="Ma Y."/>
            <person name="Sun W."/>
        </authorList>
    </citation>
    <scope>NUCLEOTIDE SEQUENCE [LARGE SCALE GENOMIC DNA]</scope>
    <source>
        <strain evidence="18">cv. br00</strain>
    </source>
</reference>
<evidence type="ECO:0000256" key="13">
    <source>
        <dbReference type="ARBA" id="ARBA00057335"/>
    </source>
</evidence>
<evidence type="ECO:0000256" key="2">
    <source>
        <dbReference type="ARBA" id="ARBA00005184"/>
    </source>
</evidence>
<evidence type="ECO:0000256" key="1">
    <source>
        <dbReference type="ARBA" id="ARBA00004191"/>
    </source>
</evidence>
<comment type="similarity">
    <text evidence="3">Belongs to the pectinesterase family.</text>
</comment>
<evidence type="ECO:0000256" key="7">
    <source>
        <dbReference type="ARBA" id="ARBA00022729"/>
    </source>
</evidence>
<dbReference type="InterPro" id="IPR000070">
    <property type="entry name" value="Pectinesterase_cat"/>
</dbReference>
<dbReference type="UniPathway" id="UPA00545">
    <property type="reaction ID" value="UER00823"/>
</dbReference>
<dbReference type="EMBL" id="VDCV01000016">
    <property type="protein sequence ID" value="KAB5519128.1"/>
    <property type="molecule type" value="Genomic_DNA"/>
</dbReference>
<name>A0A5N5JIY1_9ROSI</name>